<accession>A0ABS9V529</accession>
<organism evidence="2 3">
    <name type="scientific">Belliella filtrata</name>
    <dbReference type="NCBI Taxonomy" id="2923435"/>
    <lineage>
        <taxon>Bacteria</taxon>
        <taxon>Pseudomonadati</taxon>
        <taxon>Bacteroidota</taxon>
        <taxon>Cytophagia</taxon>
        <taxon>Cytophagales</taxon>
        <taxon>Cyclobacteriaceae</taxon>
        <taxon>Belliella</taxon>
    </lineage>
</organism>
<feature type="domain" description="HTH cro/C1-type" evidence="1">
    <location>
        <begin position="9"/>
        <end position="71"/>
    </location>
</feature>
<comment type="caution">
    <text evidence="2">The sequence shown here is derived from an EMBL/GenBank/DDBJ whole genome shotgun (WGS) entry which is preliminary data.</text>
</comment>
<evidence type="ECO:0000259" key="1">
    <source>
        <dbReference type="Pfam" id="PF13443"/>
    </source>
</evidence>
<proteinExistence type="predicted"/>
<dbReference type="RefSeq" id="WP_241349912.1">
    <property type="nucleotide sequence ID" value="NZ_JAKZGP010000079.1"/>
</dbReference>
<evidence type="ECO:0000313" key="2">
    <source>
        <dbReference type="EMBL" id="MCH7411478.1"/>
    </source>
</evidence>
<keyword evidence="3" id="KW-1185">Reference proteome</keyword>
<name>A0ABS9V529_9BACT</name>
<dbReference type="EMBL" id="JAKZGP010000079">
    <property type="protein sequence ID" value="MCH7411478.1"/>
    <property type="molecule type" value="Genomic_DNA"/>
</dbReference>
<gene>
    <name evidence="2" type="ORF">MM239_18970</name>
</gene>
<dbReference type="InterPro" id="IPR001387">
    <property type="entry name" value="Cro/C1-type_HTH"/>
</dbReference>
<evidence type="ECO:0000313" key="3">
    <source>
        <dbReference type="Proteomes" id="UP001165489"/>
    </source>
</evidence>
<protein>
    <submittedName>
        <fullName evidence="2">Helix-turn-helix domain-containing protein</fullName>
    </submittedName>
</protein>
<dbReference type="Proteomes" id="UP001165489">
    <property type="component" value="Unassembled WGS sequence"/>
</dbReference>
<sequence length="79" mass="8940">MKKGKYRTRLGIYLDQRAINQAEVSRKTGIDTNKISGFCTKDLQLLRISACELYLISLAIKVNPCDLLNHICGDLKIKN</sequence>
<reference evidence="2" key="1">
    <citation type="submission" date="2022-03" db="EMBL/GenBank/DDBJ databases">
        <title>De novo assembled genomes of Belliella spp. (Cyclobacteriaceae) strains.</title>
        <authorList>
            <person name="Szabo A."/>
            <person name="Korponai K."/>
            <person name="Felfoldi T."/>
        </authorList>
    </citation>
    <scope>NUCLEOTIDE SEQUENCE</scope>
    <source>
        <strain evidence="2">DSM 111904</strain>
    </source>
</reference>
<dbReference type="Pfam" id="PF13443">
    <property type="entry name" value="HTH_26"/>
    <property type="match status" value="1"/>
</dbReference>